<dbReference type="AlphaFoldDB" id="A0A5D4NJ65"/>
<organism evidence="2 3">
    <name type="scientific">Rossellomorea vietnamensis</name>
    <dbReference type="NCBI Taxonomy" id="218284"/>
    <lineage>
        <taxon>Bacteria</taxon>
        <taxon>Bacillati</taxon>
        <taxon>Bacillota</taxon>
        <taxon>Bacilli</taxon>
        <taxon>Bacillales</taxon>
        <taxon>Bacillaceae</taxon>
        <taxon>Rossellomorea</taxon>
    </lineage>
</organism>
<proteinExistence type="predicted"/>
<dbReference type="Proteomes" id="UP000322267">
    <property type="component" value="Unassembled WGS sequence"/>
</dbReference>
<reference evidence="2 3" key="1">
    <citation type="submission" date="2019-08" db="EMBL/GenBank/DDBJ databases">
        <title>Bacillus genomes from the desert of Cuatro Cienegas, Coahuila.</title>
        <authorList>
            <person name="Olmedo-Alvarez G."/>
        </authorList>
    </citation>
    <scope>NUCLEOTIDE SEQUENCE [LARGE SCALE GENOMIC DNA]</scope>
    <source>
        <strain evidence="2 3">CH34_1T</strain>
    </source>
</reference>
<name>A0A5D4NJ65_9BACI</name>
<sequence>MMDEKIKAYQEHSSTFAQLQLQRAQKERDMLKLKYEKADFARFGWKLASVALAAFIVGQWLG</sequence>
<evidence type="ECO:0000313" key="3">
    <source>
        <dbReference type="Proteomes" id="UP000322267"/>
    </source>
</evidence>
<comment type="caution">
    <text evidence="2">The sequence shown here is derived from an EMBL/GenBank/DDBJ whole genome shotgun (WGS) entry which is preliminary data.</text>
</comment>
<feature type="transmembrane region" description="Helical" evidence="1">
    <location>
        <begin position="43"/>
        <end position="61"/>
    </location>
</feature>
<keyword evidence="1" id="KW-0472">Membrane</keyword>
<evidence type="ECO:0000256" key="1">
    <source>
        <dbReference type="SAM" id="Phobius"/>
    </source>
</evidence>
<gene>
    <name evidence="2" type="ORF">FZC78_19255</name>
</gene>
<dbReference type="RefSeq" id="WP_148941707.1">
    <property type="nucleotide sequence ID" value="NZ_VTEI01000014.1"/>
</dbReference>
<evidence type="ECO:0000313" key="2">
    <source>
        <dbReference type="EMBL" id="TYS14293.1"/>
    </source>
</evidence>
<keyword evidence="1" id="KW-1133">Transmembrane helix</keyword>
<keyword evidence="1" id="KW-0812">Transmembrane</keyword>
<protein>
    <submittedName>
        <fullName evidence="2">Uncharacterized protein</fullName>
    </submittedName>
</protein>
<dbReference type="EMBL" id="VTEI01000014">
    <property type="protein sequence ID" value="TYS14293.1"/>
    <property type="molecule type" value="Genomic_DNA"/>
</dbReference>
<accession>A0A5D4NJ65</accession>